<name>A0A4Y2FLY2_ARAVE</name>
<dbReference type="EMBL" id="BGPR01096494">
    <property type="protein sequence ID" value="GBM42241.1"/>
    <property type="molecule type" value="Genomic_DNA"/>
</dbReference>
<feature type="transmembrane region" description="Helical" evidence="1">
    <location>
        <begin position="52"/>
        <end position="73"/>
    </location>
</feature>
<accession>A0A4Y2FLY2</accession>
<proteinExistence type="predicted"/>
<keyword evidence="1" id="KW-0812">Transmembrane</keyword>
<evidence type="ECO:0000256" key="1">
    <source>
        <dbReference type="SAM" id="Phobius"/>
    </source>
</evidence>
<keyword evidence="1" id="KW-1133">Transmembrane helix</keyword>
<organism evidence="2 3">
    <name type="scientific">Araneus ventricosus</name>
    <name type="common">Orbweaver spider</name>
    <name type="synonym">Epeira ventricosa</name>
    <dbReference type="NCBI Taxonomy" id="182803"/>
    <lineage>
        <taxon>Eukaryota</taxon>
        <taxon>Metazoa</taxon>
        <taxon>Ecdysozoa</taxon>
        <taxon>Arthropoda</taxon>
        <taxon>Chelicerata</taxon>
        <taxon>Arachnida</taxon>
        <taxon>Araneae</taxon>
        <taxon>Araneomorphae</taxon>
        <taxon>Entelegynae</taxon>
        <taxon>Araneoidea</taxon>
        <taxon>Araneidae</taxon>
        <taxon>Araneus</taxon>
    </lineage>
</organism>
<dbReference type="AlphaFoldDB" id="A0A4Y2FLY2"/>
<evidence type="ECO:0000313" key="3">
    <source>
        <dbReference type="Proteomes" id="UP000499080"/>
    </source>
</evidence>
<evidence type="ECO:0000313" key="2">
    <source>
        <dbReference type="EMBL" id="GBM42241.1"/>
    </source>
</evidence>
<comment type="caution">
    <text evidence="2">The sequence shown here is derived from an EMBL/GenBank/DDBJ whole genome shotgun (WGS) entry which is preliminary data.</text>
</comment>
<sequence>MSPMANFDRGILPEFSNHKSYAGSSKYTANLLIAGPHPLLTVIYPMHFNSAGATFVNVILMTTMCGWLGVCGLSEKRSTLFSWENVLAGRGKRHSTHICLIANI</sequence>
<gene>
    <name evidence="2" type="ORF">AVEN_180253_1</name>
</gene>
<protein>
    <submittedName>
        <fullName evidence="2">Uncharacterized protein</fullName>
    </submittedName>
</protein>
<dbReference type="Proteomes" id="UP000499080">
    <property type="component" value="Unassembled WGS sequence"/>
</dbReference>
<keyword evidence="1" id="KW-0472">Membrane</keyword>
<keyword evidence="3" id="KW-1185">Reference proteome</keyword>
<reference evidence="2 3" key="1">
    <citation type="journal article" date="2019" name="Sci. Rep.">
        <title>Orb-weaving spider Araneus ventricosus genome elucidates the spidroin gene catalogue.</title>
        <authorList>
            <person name="Kono N."/>
            <person name="Nakamura H."/>
            <person name="Ohtoshi R."/>
            <person name="Moran D.A.P."/>
            <person name="Shinohara A."/>
            <person name="Yoshida Y."/>
            <person name="Fujiwara M."/>
            <person name="Mori M."/>
            <person name="Tomita M."/>
            <person name="Arakawa K."/>
        </authorList>
    </citation>
    <scope>NUCLEOTIDE SEQUENCE [LARGE SCALE GENOMIC DNA]</scope>
</reference>